<dbReference type="Proteomes" id="UP000053405">
    <property type="component" value="Unassembled WGS sequence"/>
</dbReference>
<evidence type="ECO:0000313" key="2">
    <source>
        <dbReference type="EMBL" id="GAC57516.1"/>
    </source>
</evidence>
<dbReference type="InterPro" id="IPR009057">
    <property type="entry name" value="Homeodomain-like_sf"/>
</dbReference>
<dbReference type="EMBL" id="BANT01000021">
    <property type="protein sequence ID" value="GAC57516.1"/>
    <property type="molecule type" value="Genomic_DNA"/>
</dbReference>
<protein>
    <submittedName>
        <fullName evidence="2">Putative TetR family transcriptional regulator</fullName>
    </submittedName>
</protein>
<proteinExistence type="predicted"/>
<organism evidence="2 3">
    <name type="scientific">Gordonia hirsuta DSM 44140 = NBRC 16056</name>
    <dbReference type="NCBI Taxonomy" id="1121927"/>
    <lineage>
        <taxon>Bacteria</taxon>
        <taxon>Bacillati</taxon>
        <taxon>Actinomycetota</taxon>
        <taxon>Actinomycetes</taxon>
        <taxon>Mycobacteriales</taxon>
        <taxon>Gordoniaceae</taxon>
        <taxon>Gordonia</taxon>
    </lineage>
</organism>
<sequence>MTTRDGRSTRWDAHRAERRTRILNTAIDLIDSGTGWDTASLCAAVPIARSALYRIFPDQRILENLIREAIVARLIQAVPTSVADGDTARSLVERSVDEYVDWVVRHPSLQRYLSGTGTRSGLAVSAPVAAGRSAFVCMVSTKVAAALHLSAPPDSPAYVAVQRGAHGIVGLLESTVIDFHLTRDRPPTTDESLNAFLSAAVLGVIGAIADIAAVPFDPDSLIDTEAGKLP</sequence>
<dbReference type="Gene3D" id="1.10.357.10">
    <property type="entry name" value="Tetracycline Repressor, domain 2"/>
    <property type="match status" value="1"/>
</dbReference>
<evidence type="ECO:0000256" key="1">
    <source>
        <dbReference type="SAM" id="Phobius"/>
    </source>
</evidence>
<name>L7L9W1_9ACTN</name>
<evidence type="ECO:0000313" key="3">
    <source>
        <dbReference type="Proteomes" id="UP000053405"/>
    </source>
</evidence>
<dbReference type="RefSeq" id="WP_005939754.1">
    <property type="nucleotide sequence ID" value="NZ_ATVK01000011.1"/>
</dbReference>
<dbReference type="STRING" id="1121927.GOHSU_21_00080"/>
<comment type="caution">
    <text evidence="2">The sequence shown here is derived from an EMBL/GenBank/DDBJ whole genome shotgun (WGS) entry which is preliminary data.</text>
</comment>
<reference evidence="2 3" key="1">
    <citation type="submission" date="2012-12" db="EMBL/GenBank/DDBJ databases">
        <title>Whole genome shotgun sequence of Gordonia hirsuta NBRC 16056.</title>
        <authorList>
            <person name="Isaki-Nakamura S."/>
            <person name="Hosoyama A."/>
            <person name="Tsuchikane K."/>
            <person name="Katsumata H."/>
            <person name="Baba S."/>
            <person name="Yamazaki S."/>
            <person name="Fujita N."/>
        </authorList>
    </citation>
    <scope>NUCLEOTIDE SEQUENCE [LARGE SCALE GENOMIC DNA]</scope>
    <source>
        <strain evidence="2 3">NBRC 16056</strain>
    </source>
</reference>
<gene>
    <name evidence="2" type="ORF">GOHSU_21_00080</name>
</gene>
<dbReference type="OrthoDB" id="4542604at2"/>
<dbReference type="AlphaFoldDB" id="L7L9W1"/>
<keyword evidence="1" id="KW-1133">Transmembrane helix</keyword>
<keyword evidence="1" id="KW-0472">Membrane</keyword>
<dbReference type="eggNOG" id="COG1309">
    <property type="taxonomic scope" value="Bacteria"/>
</dbReference>
<feature type="transmembrane region" description="Helical" evidence="1">
    <location>
        <begin position="193"/>
        <end position="214"/>
    </location>
</feature>
<accession>L7L9W1</accession>
<dbReference type="SUPFAM" id="SSF46689">
    <property type="entry name" value="Homeodomain-like"/>
    <property type="match status" value="1"/>
</dbReference>
<keyword evidence="1" id="KW-0812">Transmembrane</keyword>
<keyword evidence="3" id="KW-1185">Reference proteome</keyword>